<keyword evidence="2" id="KW-0472">Membrane</keyword>
<sequence length="205" mass="22124">MPAPRNVGSADKPRPGAGGDWRRSREFRALLGAALAGPLMLAGAFLLVGRLHSTPSDVLDHPVDPVTDEQSAAQVIDSARQIVSLTGLKTQSAGYLLMSCRDRENPPYQGAVYLTFTLAADAHADSYFETIASTLHTHGWTEGLAPNNHALASTLTRNGVTVTIYRRDDDPGLGVARIYGQCRNMNDHRADTTWIDVTDRITKAG</sequence>
<keyword evidence="2" id="KW-0812">Transmembrane</keyword>
<feature type="region of interest" description="Disordered" evidence="1">
    <location>
        <begin position="1"/>
        <end position="21"/>
    </location>
</feature>
<feature type="transmembrane region" description="Helical" evidence="2">
    <location>
        <begin position="29"/>
        <end position="48"/>
    </location>
</feature>
<keyword evidence="4" id="KW-1185">Reference proteome</keyword>
<dbReference type="Proteomes" id="UP000467105">
    <property type="component" value="Chromosome"/>
</dbReference>
<protein>
    <submittedName>
        <fullName evidence="3">Putative lipoprotein LppJ</fullName>
    </submittedName>
</protein>
<accession>A0A7I7YSQ7</accession>
<proteinExistence type="predicted"/>
<keyword evidence="2" id="KW-1133">Transmembrane helix</keyword>
<reference evidence="3 4" key="1">
    <citation type="journal article" date="2019" name="Emerg. Microbes Infect.">
        <title>Comprehensive subspecies identification of 175 nontuberculous mycobacteria species based on 7547 genomic profiles.</title>
        <authorList>
            <person name="Matsumoto Y."/>
            <person name="Kinjo T."/>
            <person name="Motooka D."/>
            <person name="Nabeya D."/>
            <person name="Jung N."/>
            <person name="Uechi K."/>
            <person name="Horii T."/>
            <person name="Iida T."/>
            <person name="Fujita J."/>
            <person name="Nakamura S."/>
        </authorList>
    </citation>
    <scope>NUCLEOTIDE SEQUENCE [LARGE SCALE GENOMIC DNA]</scope>
    <source>
        <strain evidence="3 4">JCM 14742</strain>
    </source>
</reference>
<evidence type="ECO:0000313" key="4">
    <source>
        <dbReference type="Proteomes" id="UP000467105"/>
    </source>
</evidence>
<name>A0A7I7YSQ7_9MYCO</name>
<dbReference type="AlphaFoldDB" id="A0A7I7YSQ7"/>
<dbReference type="EMBL" id="AP022614">
    <property type="protein sequence ID" value="BBZ44043.1"/>
    <property type="molecule type" value="Genomic_DNA"/>
</dbReference>
<evidence type="ECO:0000313" key="3">
    <source>
        <dbReference type="EMBL" id="BBZ44043.1"/>
    </source>
</evidence>
<evidence type="ECO:0000256" key="2">
    <source>
        <dbReference type="SAM" id="Phobius"/>
    </source>
</evidence>
<gene>
    <name evidence="3" type="primary">lppJ</name>
    <name evidence="3" type="ORF">MPRM_13240</name>
</gene>
<keyword evidence="3" id="KW-0449">Lipoprotein</keyword>
<organism evidence="3 4">
    <name type="scientific">Mycobacterium parmense</name>
    <dbReference type="NCBI Taxonomy" id="185642"/>
    <lineage>
        <taxon>Bacteria</taxon>
        <taxon>Bacillati</taxon>
        <taxon>Actinomycetota</taxon>
        <taxon>Actinomycetes</taxon>
        <taxon>Mycobacteriales</taxon>
        <taxon>Mycobacteriaceae</taxon>
        <taxon>Mycobacterium</taxon>
        <taxon>Mycobacterium simiae complex</taxon>
    </lineage>
</organism>
<evidence type="ECO:0000256" key="1">
    <source>
        <dbReference type="SAM" id="MobiDB-lite"/>
    </source>
</evidence>